<protein>
    <recommendedName>
        <fullName evidence="6">Integral membrane bound transporter domain-containing protein</fullName>
    </recommendedName>
</protein>
<evidence type="ECO:0000313" key="7">
    <source>
        <dbReference type="EMBL" id="ASK79402.1"/>
    </source>
</evidence>
<feature type="transmembrane region" description="Helical" evidence="5">
    <location>
        <begin position="229"/>
        <end position="259"/>
    </location>
</feature>
<keyword evidence="3 5" id="KW-1133">Transmembrane helix</keyword>
<accession>A0A220VGV3</accession>
<keyword evidence="4 5" id="KW-0472">Membrane</keyword>
<gene>
    <name evidence="7" type="ORF">CF386_10100</name>
</gene>
<comment type="subcellular location">
    <subcellularLocation>
        <location evidence="1">Membrane</location>
        <topology evidence="1">Multi-pass membrane protein</topology>
    </subcellularLocation>
</comment>
<feature type="transmembrane region" description="Helical" evidence="5">
    <location>
        <begin position="301"/>
        <end position="321"/>
    </location>
</feature>
<dbReference type="RefSeq" id="WP_089074310.1">
    <property type="nucleotide sequence ID" value="NZ_CBCSAM010000004.1"/>
</dbReference>
<feature type="transmembrane region" description="Helical" evidence="5">
    <location>
        <begin position="100"/>
        <end position="119"/>
    </location>
</feature>
<name>A0A220VGV3_9GAMM</name>
<evidence type="ECO:0000313" key="8">
    <source>
        <dbReference type="Proteomes" id="UP000242175"/>
    </source>
</evidence>
<evidence type="ECO:0000259" key="6">
    <source>
        <dbReference type="Pfam" id="PF13515"/>
    </source>
</evidence>
<keyword evidence="8" id="KW-1185">Reference proteome</keyword>
<dbReference type="AlphaFoldDB" id="A0A220VGV3"/>
<organism evidence="7 8">
    <name type="scientific">Paraphotobacterium marinum</name>
    <dbReference type="NCBI Taxonomy" id="1755811"/>
    <lineage>
        <taxon>Bacteria</taxon>
        <taxon>Pseudomonadati</taxon>
        <taxon>Pseudomonadota</taxon>
        <taxon>Gammaproteobacteria</taxon>
        <taxon>Vibrionales</taxon>
        <taxon>Vibrionaceae</taxon>
        <taxon>Paraphotobacterium</taxon>
    </lineage>
</organism>
<evidence type="ECO:0000256" key="3">
    <source>
        <dbReference type="ARBA" id="ARBA00022989"/>
    </source>
</evidence>
<feature type="domain" description="Integral membrane bound transporter" evidence="6">
    <location>
        <begin position="194"/>
        <end position="313"/>
    </location>
</feature>
<dbReference type="EMBL" id="CP022356">
    <property type="protein sequence ID" value="ASK79402.1"/>
    <property type="molecule type" value="Genomic_DNA"/>
</dbReference>
<feature type="transmembrane region" description="Helical" evidence="5">
    <location>
        <begin position="175"/>
        <end position="194"/>
    </location>
</feature>
<dbReference type="Proteomes" id="UP000242175">
    <property type="component" value="Chromosome small"/>
</dbReference>
<reference evidence="7 8" key="1">
    <citation type="journal article" date="2016" name="Int. J. Syst. Evol. Microbiol.">
        <title>Paraphotobacterium marinum gen. nov., sp. nov., a member of the family Vibrionaceae, isolated from surface seawater.</title>
        <authorList>
            <person name="Huang Z."/>
            <person name="Dong C."/>
            <person name="Shao Z."/>
        </authorList>
    </citation>
    <scope>NUCLEOTIDE SEQUENCE [LARGE SCALE GENOMIC DNA]</scope>
    <source>
        <strain evidence="7 8">NSCS20N07D</strain>
    </source>
</reference>
<evidence type="ECO:0000256" key="4">
    <source>
        <dbReference type="ARBA" id="ARBA00023136"/>
    </source>
</evidence>
<keyword evidence="2 5" id="KW-0812">Transmembrane</keyword>
<evidence type="ECO:0000256" key="5">
    <source>
        <dbReference type="SAM" id="Phobius"/>
    </source>
</evidence>
<dbReference type="OrthoDB" id="8592563at2"/>
<feature type="transmembrane region" description="Helical" evidence="5">
    <location>
        <begin position="131"/>
        <end position="155"/>
    </location>
</feature>
<feature type="transmembrane region" description="Helical" evidence="5">
    <location>
        <begin position="56"/>
        <end position="88"/>
    </location>
</feature>
<proteinExistence type="predicted"/>
<dbReference type="Pfam" id="PF13515">
    <property type="entry name" value="FUSC_2"/>
    <property type="match status" value="1"/>
</dbReference>
<evidence type="ECO:0000256" key="1">
    <source>
        <dbReference type="ARBA" id="ARBA00004141"/>
    </source>
</evidence>
<feature type="transmembrane region" description="Helical" evidence="5">
    <location>
        <begin position="6"/>
        <end position="25"/>
    </location>
</feature>
<dbReference type="KEGG" id="pmai:CF386_10100"/>
<dbReference type="GO" id="GO:0016020">
    <property type="term" value="C:membrane"/>
    <property type="evidence" value="ECO:0007669"/>
    <property type="project" value="UniProtKB-SubCell"/>
</dbReference>
<sequence>MSNFNFRTFFNILISILPTGIVFILTENVIWLEYTLISCSLYVVFHKYHWSVTKIILQWILILSLFSVIYFLSILPIYFALFTSFLAAISIGLSEFNQNLRTLSSFIIIPTFYCAFSFSEYTHSSQILTEFYKIILFSPCSLIGMFLILTVNGVIPFQKKRIDLSLDFSKNKEPFLIIFTSIFVAIMLGNYFIFKYNLPGGQWVLWSIVSVANNNVTDTKAKLMHRVHGVFLGSVIGFILCLIAMYFVVNIPILGYVIALLTPATLLIKPYVLAFTSRCLFITLSGYLIDHSFFKSFERISDVLLGGILGLIITIIVYYIYSFFKKKTIIS</sequence>
<evidence type="ECO:0000256" key="2">
    <source>
        <dbReference type="ARBA" id="ARBA00022692"/>
    </source>
</evidence>
<dbReference type="InterPro" id="IPR049453">
    <property type="entry name" value="Memb_transporter_dom"/>
</dbReference>